<protein>
    <recommendedName>
        <fullName evidence="7">Ion transport domain-containing protein</fullName>
    </recommendedName>
</protein>
<feature type="transmembrane region" description="Helical" evidence="2">
    <location>
        <begin position="426"/>
        <end position="447"/>
    </location>
</feature>
<keyword evidence="6" id="KW-1185">Reference proteome</keyword>
<organism evidence="5 6">
    <name type="scientific">Magnusiomyces paraingens</name>
    <dbReference type="NCBI Taxonomy" id="2606893"/>
    <lineage>
        <taxon>Eukaryota</taxon>
        <taxon>Fungi</taxon>
        <taxon>Dikarya</taxon>
        <taxon>Ascomycota</taxon>
        <taxon>Saccharomycotina</taxon>
        <taxon>Dipodascomycetes</taxon>
        <taxon>Dipodascales</taxon>
        <taxon>Dipodascaceae</taxon>
        <taxon>Magnusiomyces</taxon>
    </lineage>
</organism>
<keyword evidence="2" id="KW-0472">Membrane</keyword>
<dbReference type="InterPro" id="IPR052971">
    <property type="entry name" value="TRP_calcium_channel"/>
</dbReference>
<proteinExistence type="predicted"/>
<dbReference type="Pfam" id="PF23190">
    <property type="entry name" value="LHD_TRPY1"/>
    <property type="match status" value="1"/>
</dbReference>
<evidence type="ECO:0008006" key="7">
    <source>
        <dbReference type="Google" id="ProtNLM"/>
    </source>
</evidence>
<evidence type="ECO:0000256" key="2">
    <source>
        <dbReference type="SAM" id="Phobius"/>
    </source>
</evidence>
<dbReference type="PANTHER" id="PTHR35859">
    <property type="entry name" value="NONSELECTIVE CATION CHANNEL PROTEIN"/>
    <property type="match status" value="1"/>
</dbReference>
<dbReference type="GeneID" id="43584068"/>
<feature type="transmembrane region" description="Helical" evidence="2">
    <location>
        <begin position="260"/>
        <end position="278"/>
    </location>
</feature>
<dbReference type="EMBL" id="CABVLU010000004">
    <property type="protein sequence ID" value="VVT56764.1"/>
    <property type="molecule type" value="Genomic_DNA"/>
</dbReference>
<feature type="transmembrane region" description="Helical" evidence="2">
    <location>
        <begin position="479"/>
        <end position="498"/>
    </location>
</feature>
<dbReference type="Proteomes" id="UP000398389">
    <property type="component" value="Unassembled WGS sequence"/>
</dbReference>
<feature type="transmembrane region" description="Helical" evidence="2">
    <location>
        <begin position="229"/>
        <end position="248"/>
    </location>
</feature>
<dbReference type="InterPro" id="IPR056336">
    <property type="entry name" value="YVC1_C"/>
</dbReference>
<dbReference type="OrthoDB" id="301415at2759"/>
<evidence type="ECO:0000313" key="5">
    <source>
        <dbReference type="EMBL" id="VVT56764.1"/>
    </source>
</evidence>
<feature type="domain" description="YVC1 N-terminal linker helical" evidence="3">
    <location>
        <begin position="27"/>
        <end position="216"/>
    </location>
</feature>
<dbReference type="InterPro" id="IPR056337">
    <property type="entry name" value="LHD_YVC1"/>
</dbReference>
<sequence length="722" mass="82473">MSSESLLPTVETDAIPRAYRPSPKHTLKIALRIKELIDILVPIQFDESVITRADSPVITDSVLDLVREAAGGKGDGAQGSSSRRYRAPLIFLLLTVKRWYDDMADQQLFDADLFGLRASAAESIAQRLIDSQEDERYLFRDMLCQRYSITLNGEDSDPASALELAVDLHSTPVISSGGYQRCIKWLWNGWIVQSVEDPDEYVFYKSLGVTDWQVHFDPDRLKTPKYQNYVQLFFCLLYLLLYTLTINTLKNSGNFDAAEFFFFFFTLGGIVDDALKFYHVGLSYFGFWNMFNDTMYFLVATSFFFRLEAFTHSSASPLRESHLMISYRILACCAPFVWLRILLYLESLQFFGAMLIVLTQMIRESVIFFVLLVIICLGFLQAFIGLDFTDETVDLLPHTINTMLLTIMASPDFDAFTELAAPYGTIVYYFFAFLITTLLLNILIALFGSAYSHIYDNATEEYLALVASKTLRFIRAPDSYVYVPPLNLIEVLFVLLPFGWTTDKQTYEKINHYVMYLFYWPVLIFTATAERQTARRVKYNRLKGLDDDANEHDQEWDLLDGFHNGDFDEDELDDQSFPTNDNDDDDEVDPGIAAIRRRIRTKYRLHHATSGTAHDSSAELEQMNAAIAAGDPEFPIDEKAWRRRVLLNAPKVEVGSKSGAGWQNYWLVKDLHALQKDVSRVRKELGPKTDDGQSGIILTKEELGDIVKAAVAQALEENKQNY</sequence>
<accession>A0A5E8BZ92</accession>
<evidence type="ECO:0000259" key="3">
    <source>
        <dbReference type="Pfam" id="PF23190"/>
    </source>
</evidence>
<keyword evidence="2" id="KW-1133">Transmembrane helix</keyword>
<evidence type="ECO:0000313" key="6">
    <source>
        <dbReference type="Proteomes" id="UP000398389"/>
    </source>
</evidence>
<evidence type="ECO:0000256" key="1">
    <source>
        <dbReference type="SAM" id="MobiDB-lite"/>
    </source>
</evidence>
<feature type="region of interest" description="Disordered" evidence="1">
    <location>
        <begin position="570"/>
        <end position="589"/>
    </location>
</feature>
<evidence type="ECO:0000259" key="4">
    <source>
        <dbReference type="Pfam" id="PF23317"/>
    </source>
</evidence>
<dbReference type="RefSeq" id="XP_031855859.1">
    <property type="nucleotide sequence ID" value="XM_031999968.1"/>
</dbReference>
<feature type="transmembrane region" description="Helical" evidence="2">
    <location>
        <begin position="510"/>
        <end position="529"/>
    </location>
</feature>
<dbReference type="AlphaFoldDB" id="A0A5E8BZ92"/>
<keyword evidence="2" id="KW-0812">Transmembrane</keyword>
<name>A0A5E8BZ92_9ASCO</name>
<reference evidence="5 6" key="1">
    <citation type="submission" date="2019-09" db="EMBL/GenBank/DDBJ databases">
        <authorList>
            <person name="Brejova B."/>
        </authorList>
    </citation>
    <scope>NUCLEOTIDE SEQUENCE [LARGE SCALE GENOMIC DNA]</scope>
</reference>
<dbReference type="Pfam" id="PF23317">
    <property type="entry name" value="YVC1_C"/>
    <property type="match status" value="1"/>
</dbReference>
<dbReference type="PANTHER" id="PTHR35859:SF4">
    <property type="entry name" value="MEMBRANE CHANNEL PROTEIN, PUTATIVE (AFU_ORTHOLOGUE AFUA_6G11300)-RELATED"/>
    <property type="match status" value="1"/>
</dbReference>
<feature type="domain" description="Calcium channel YVC1-like C-terminal transmembrane" evidence="4">
    <location>
        <begin position="249"/>
        <end position="535"/>
    </location>
</feature>
<feature type="transmembrane region" description="Helical" evidence="2">
    <location>
        <begin position="366"/>
        <end position="386"/>
    </location>
</feature>
<gene>
    <name evidence="5" type="ORF">SAPINGB_P005254</name>
</gene>